<dbReference type="EMBL" id="UYRU01041832">
    <property type="protein sequence ID" value="VDK70250.1"/>
    <property type="molecule type" value="Genomic_DNA"/>
</dbReference>
<evidence type="ECO:0000313" key="5">
    <source>
        <dbReference type="EMBL" id="VDK70250.1"/>
    </source>
</evidence>
<evidence type="ECO:0000259" key="4">
    <source>
        <dbReference type="Pfam" id="PF11916"/>
    </source>
</evidence>
<keyword evidence="2" id="KW-0677">Repeat</keyword>
<name>A0A3P6SQP7_DIBLA</name>
<organism evidence="5 6">
    <name type="scientific">Dibothriocephalus latus</name>
    <name type="common">Fish tapeworm</name>
    <name type="synonym">Diphyllobothrium latum</name>
    <dbReference type="NCBI Taxonomy" id="60516"/>
    <lineage>
        <taxon>Eukaryota</taxon>
        <taxon>Metazoa</taxon>
        <taxon>Spiralia</taxon>
        <taxon>Lophotrochozoa</taxon>
        <taxon>Platyhelminthes</taxon>
        <taxon>Cestoda</taxon>
        <taxon>Eucestoda</taxon>
        <taxon>Diphyllobothriidea</taxon>
        <taxon>Diphyllobothriidae</taxon>
        <taxon>Dibothriocephalus</taxon>
    </lineage>
</organism>
<dbReference type="PANTHER" id="PTHR16023:SF0">
    <property type="entry name" value="PROTEIN VAC14 HOMOLOG"/>
    <property type="match status" value="1"/>
</dbReference>
<comment type="subcellular location">
    <subcellularLocation>
        <location evidence="1">Endomembrane system</location>
    </subcellularLocation>
</comment>
<feature type="domain" description="Vacuolar protein 14 C-terminal Fig4-binding" evidence="4">
    <location>
        <begin position="21"/>
        <end position="69"/>
    </location>
</feature>
<sequence length="247" mass="27294">MVHDPCLMDLGHCAEIAALMNFSTPAEDVVFFEQLYRAWCHNPVALLALCLLTQNYSHCRLLIKCLLSSSILSFPNYRCVYLLRGELAVSVEMLVEMDQLIQLIESPVFAKAFETLRRRLQCLPSYTLSDSTRESEQLCANPPGTDFDSLLKHFQAVQKRHSACCLSLYQVTDSDVSAMRAFSPRADVAYPPLAGSNDSGGIQNDSKRIQFSLLPQGSQANSNSTAFLIQALEKLGINVSPPSSQPG</sequence>
<dbReference type="AlphaFoldDB" id="A0A3P6SQP7"/>
<dbReference type="PANTHER" id="PTHR16023">
    <property type="entry name" value="TAX1 BINDING PROTEIN-RELATED"/>
    <property type="match status" value="1"/>
</dbReference>
<dbReference type="GO" id="GO:0070772">
    <property type="term" value="C:PAS complex"/>
    <property type="evidence" value="ECO:0007669"/>
    <property type="project" value="InterPro"/>
</dbReference>
<keyword evidence="3" id="KW-0472">Membrane</keyword>
<dbReference type="GO" id="GO:0010008">
    <property type="term" value="C:endosome membrane"/>
    <property type="evidence" value="ECO:0007669"/>
    <property type="project" value="TreeGrafter"/>
</dbReference>
<dbReference type="Pfam" id="PF11916">
    <property type="entry name" value="Vac14_Fig4_bd"/>
    <property type="match status" value="1"/>
</dbReference>
<evidence type="ECO:0000256" key="3">
    <source>
        <dbReference type="ARBA" id="ARBA00023136"/>
    </source>
</evidence>
<dbReference type="GO" id="GO:0006661">
    <property type="term" value="P:phosphatidylinositol biosynthetic process"/>
    <property type="evidence" value="ECO:0007669"/>
    <property type="project" value="InterPro"/>
</dbReference>
<evidence type="ECO:0000256" key="2">
    <source>
        <dbReference type="ARBA" id="ARBA00022737"/>
    </source>
</evidence>
<proteinExistence type="predicted"/>
<gene>
    <name evidence="5" type="ORF">DILT_LOCUS2230</name>
</gene>
<dbReference type="OrthoDB" id="5574975at2759"/>
<evidence type="ECO:0000256" key="1">
    <source>
        <dbReference type="ARBA" id="ARBA00004308"/>
    </source>
</evidence>
<protein>
    <recommendedName>
        <fullName evidence="4">Vacuolar protein 14 C-terminal Fig4-binding domain-containing protein</fullName>
    </recommendedName>
</protein>
<keyword evidence="6" id="KW-1185">Reference proteome</keyword>
<dbReference type="InterPro" id="IPR026825">
    <property type="entry name" value="Vac14"/>
</dbReference>
<accession>A0A3P6SQP7</accession>
<evidence type="ECO:0000313" key="6">
    <source>
        <dbReference type="Proteomes" id="UP000281553"/>
    </source>
</evidence>
<reference evidence="5 6" key="1">
    <citation type="submission" date="2018-11" db="EMBL/GenBank/DDBJ databases">
        <authorList>
            <consortium name="Pathogen Informatics"/>
        </authorList>
    </citation>
    <scope>NUCLEOTIDE SEQUENCE [LARGE SCALE GENOMIC DNA]</scope>
</reference>
<dbReference type="Proteomes" id="UP000281553">
    <property type="component" value="Unassembled WGS sequence"/>
</dbReference>
<dbReference type="InterPro" id="IPR021841">
    <property type="entry name" value="VAC14_Fig4p-bd"/>
</dbReference>